<protein>
    <submittedName>
        <fullName evidence="1">Uncharacterized protein</fullName>
    </submittedName>
</protein>
<dbReference type="RefSeq" id="WP_342020162.1">
    <property type="nucleotide sequence ID" value="NZ_CP155465.1"/>
</dbReference>
<name>A0ABU9JZ00_9BACI</name>
<sequence length="84" mass="9915">MSVLLFATQNERDIKQINPWIEKESEGGVTLLIEFKLENPNMEYLKKAMNSVLEKFFADYNYKVSYRLYPGDLEENQQSYVSPK</sequence>
<accession>A0ABU9JZ00</accession>
<gene>
    <name evidence="1" type="ORF">NST17_09395</name>
</gene>
<keyword evidence="2" id="KW-1185">Reference proteome</keyword>
<evidence type="ECO:0000313" key="1">
    <source>
        <dbReference type="EMBL" id="MEL3957407.1"/>
    </source>
</evidence>
<proteinExistence type="predicted"/>
<reference evidence="1 2" key="1">
    <citation type="submission" date="2024-03" db="EMBL/GenBank/DDBJ databases">
        <title>Bacilli Hybrid Assemblies.</title>
        <authorList>
            <person name="Kovac J."/>
        </authorList>
    </citation>
    <scope>NUCLEOTIDE SEQUENCE [LARGE SCALE GENOMIC DNA]</scope>
    <source>
        <strain evidence="1 2">FSL M8-0022</strain>
    </source>
</reference>
<dbReference type="Proteomes" id="UP001459714">
    <property type="component" value="Unassembled WGS sequence"/>
</dbReference>
<dbReference type="EMBL" id="JBBYAK010000001">
    <property type="protein sequence ID" value="MEL3957407.1"/>
    <property type="molecule type" value="Genomic_DNA"/>
</dbReference>
<evidence type="ECO:0000313" key="2">
    <source>
        <dbReference type="Proteomes" id="UP001459714"/>
    </source>
</evidence>
<organism evidence="1 2">
    <name type="scientific">Caldifermentibacillus hisashii</name>
    <dbReference type="NCBI Taxonomy" id="996558"/>
    <lineage>
        <taxon>Bacteria</taxon>
        <taxon>Bacillati</taxon>
        <taxon>Bacillota</taxon>
        <taxon>Bacilli</taxon>
        <taxon>Bacillales</taxon>
        <taxon>Bacillaceae</taxon>
        <taxon>Caldifermentibacillus</taxon>
    </lineage>
</organism>
<comment type="caution">
    <text evidence="1">The sequence shown here is derived from an EMBL/GenBank/DDBJ whole genome shotgun (WGS) entry which is preliminary data.</text>
</comment>